<name>A0ABU7CEJ1_9TELE</name>
<evidence type="ECO:0000313" key="2">
    <source>
        <dbReference type="Proteomes" id="UP001345963"/>
    </source>
</evidence>
<accession>A0ABU7CEJ1</accession>
<organism evidence="1 2">
    <name type="scientific">Ataeniobius toweri</name>
    <dbReference type="NCBI Taxonomy" id="208326"/>
    <lineage>
        <taxon>Eukaryota</taxon>
        <taxon>Metazoa</taxon>
        <taxon>Chordata</taxon>
        <taxon>Craniata</taxon>
        <taxon>Vertebrata</taxon>
        <taxon>Euteleostomi</taxon>
        <taxon>Actinopterygii</taxon>
        <taxon>Neopterygii</taxon>
        <taxon>Teleostei</taxon>
        <taxon>Neoteleostei</taxon>
        <taxon>Acanthomorphata</taxon>
        <taxon>Ovalentaria</taxon>
        <taxon>Atherinomorphae</taxon>
        <taxon>Cyprinodontiformes</taxon>
        <taxon>Goodeidae</taxon>
        <taxon>Ataeniobius</taxon>
    </lineage>
</organism>
<dbReference type="EMBL" id="JAHUTI010089017">
    <property type="protein sequence ID" value="MED6260566.1"/>
    <property type="molecule type" value="Genomic_DNA"/>
</dbReference>
<proteinExistence type="predicted"/>
<keyword evidence="2" id="KW-1185">Reference proteome</keyword>
<sequence>MDGVFFLWLKQFERKDSPSSSAATPPAFTRTVVQVSAIHHPYIALHYEKSRNKLETKINTLEQHFLKKLPSQVIPYENKT</sequence>
<gene>
    <name evidence="1" type="ORF">ATANTOWER_022922</name>
</gene>
<protein>
    <submittedName>
        <fullName evidence="1">Uncharacterized protein</fullName>
    </submittedName>
</protein>
<dbReference type="Proteomes" id="UP001345963">
    <property type="component" value="Unassembled WGS sequence"/>
</dbReference>
<evidence type="ECO:0000313" key="1">
    <source>
        <dbReference type="EMBL" id="MED6260566.1"/>
    </source>
</evidence>
<reference evidence="1 2" key="1">
    <citation type="submission" date="2021-07" db="EMBL/GenBank/DDBJ databases">
        <authorList>
            <person name="Palmer J.M."/>
        </authorList>
    </citation>
    <scope>NUCLEOTIDE SEQUENCE [LARGE SCALE GENOMIC DNA]</scope>
    <source>
        <strain evidence="1 2">AT_MEX2019</strain>
        <tissue evidence="1">Muscle</tissue>
    </source>
</reference>
<comment type="caution">
    <text evidence="1">The sequence shown here is derived from an EMBL/GenBank/DDBJ whole genome shotgun (WGS) entry which is preliminary data.</text>
</comment>